<dbReference type="SUPFAM" id="SSF82171">
    <property type="entry name" value="DPP6 N-terminal domain-like"/>
    <property type="match status" value="1"/>
</dbReference>
<name>A0A9N8JX78_9PEZI</name>
<protein>
    <submittedName>
        <fullName evidence="1">Uncharacterized protein</fullName>
    </submittedName>
</protein>
<organism evidence="1 2">
    <name type="scientific">Aureobasidium mustum</name>
    <dbReference type="NCBI Taxonomy" id="2773714"/>
    <lineage>
        <taxon>Eukaryota</taxon>
        <taxon>Fungi</taxon>
        <taxon>Dikarya</taxon>
        <taxon>Ascomycota</taxon>
        <taxon>Pezizomycotina</taxon>
        <taxon>Dothideomycetes</taxon>
        <taxon>Dothideomycetidae</taxon>
        <taxon>Dothideales</taxon>
        <taxon>Saccotheciaceae</taxon>
        <taxon>Aureobasidium</taxon>
    </lineage>
</organism>
<proteinExistence type="predicted"/>
<dbReference type="AlphaFoldDB" id="A0A9N8JX78"/>
<sequence length="215" mass="23673">MSWMDWERSLVEFAYEVEKDFDVNGTPSSWADTGLSPAHRYWGDEDHRIELPHTDDPTCRLATSAPTPDKKFIAASNGLVVNLYDVATKECRMVSRGLTMPVRGLDFSPLLTETGGYTLMISSSESDRSDSDKALIFLELGPDGRRVVQPQLLNIDEVLELSMDPVTSQLNGLGGSAAASSLLDTTRAQYKKVLDRLQAILEAKDLLQLDGATGY</sequence>
<dbReference type="OrthoDB" id="1367865at2759"/>
<evidence type="ECO:0000313" key="1">
    <source>
        <dbReference type="EMBL" id="CAD0093951.1"/>
    </source>
</evidence>
<comment type="caution">
    <text evidence="1">The sequence shown here is derived from an EMBL/GenBank/DDBJ whole genome shotgun (WGS) entry which is preliminary data.</text>
</comment>
<dbReference type="Proteomes" id="UP000714618">
    <property type="component" value="Unassembled WGS sequence"/>
</dbReference>
<evidence type="ECO:0000313" key="2">
    <source>
        <dbReference type="Proteomes" id="UP000714618"/>
    </source>
</evidence>
<reference evidence="1" key="1">
    <citation type="submission" date="2020-06" db="EMBL/GenBank/DDBJ databases">
        <authorList>
            <person name="Onetto C."/>
        </authorList>
    </citation>
    <scope>NUCLEOTIDE SEQUENCE</scope>
</reference>
<gene>
    <name evidence="1" type="ORF">AWRI4233_LOCUS4462</name>
</gene>
<accession>A0A9N8JX78</accession>
<dbReference type="InterPro" id="IPR015943">
    <property type="entry name" value="WD40/YVTN_repeat-like_dom_sf"/>
</dbReference>
<keyword evidence="2" id="KW-1185">Reference proteome</keyword>
<dbReference type="EMBL" id="CAIJEO010000005">
    <property type="protein sequence ID" value="CAD0093951.1"/>
    <property type="molecule type" value="Genomic_DNA"/>
</dbReference>
<dbReference type="Gene3D" id="2.130.10.10">
    <property type="entry name" value="YVTN repeat-like/Quinoprotein amine dehydrogenase"/>
    <property type="match status" value="1"/>
</dbReference>